<protein>
    <submittedName>
        <fullName evidence="1">Uncharacterized protein</fullName>
    </submittedName>
</protein>
<dbReference type="RefSeq" id="WP_207279071.1">
    <property type="nucleotide sequence ID" value="NZ_JAFLEQ010000015.1"/>
</dbReference>
<accession>A0A939E2I1</accession>
<comment type="caution">
    <text evidence="1">The sequence shown here is derived from an EMBL/GenBank/DDBJ whole genome shotgun (WGS) entry which is preliminary data.</text>
</comment>
<dbReference type="Proteomes" id="UP000664332">
    <property type="component" value="Unassembled WGS sequence"/>
</dbReference>
<dbReference type="EMBL" id="JAFLEQ010000015">
    <property type="protein sequence ID" value="MBN9644583.1"/>
    <property type="molecule type" value="Genomic_DNA"/>
</dbReference>
<organism evidence="1 2">
    <name type="scientific">Corynebacterium mendelii</name>
    <dbReference type="NCBI Taxonomy" id="2765362"/>
    <lineage>
        <taxon>Bacteria</taxon>
        <taxon>Bacillati</taxon>
        <taxon>Actinomycetota</taxon>
        <taxon>Actinomycetes</taxon>
        <taxon>Mycobacteriales</taxon>
        <taxon>Corynebacteriaceae</taxon>
        <taxon>Corynebacterium</taxon>
    </lineage>
</organism>
<evidence type="ECO:0000313" key="2">
    <source>
        <dbReference type="Proteomes" id="UP000664332"/>
    </source>
</evidence>
<gene>
    <name evidence="1" type="ORF">JZY06_08165</name>
</gene>
<name>A0A939E2I1_9CORY</name>
<reference evidence="1" key="1">
    <citation type="submission" date="2021-03" db="EMBL/GenBank/DDBJ databases">
        <authorList>
            <person name="Sun Q."/>
        </authorList>
    </citation>
    <scope>NUCLEOTIDE SEQUENCE</scope>
    <source>
        <strain evidence="1">CCM 8862</strain>
    </source>
</reference>
<evidence type="ECO:0000313" key="1">
    <source>
        <dbReference type="EMBL" id="MBN9644583.1"/>
    </source>
</evidence>
<sequence length="441" mass="48050">MTTSHQSSHTPVPQLGVGHTAFGSAQCDPRLTRALDNIYGDTWCAPAPSPVGPEAVTVDSDGDAITAVTITVPSHDGSRWDSYRCEGIAGAALNDPDTTEVAVTCNGTELQLEHPLTGMPFAAEGTPEFFSGLTGGLDWAAMTIETALAAGARHNLDFSGDHDPVFGTADDTEATKLLARMEQGVVLFDRLDIDLTAALWRGVTLAEKLNDWFTGRPIRLKLCFLDTAAIDADHWMLCDTWDDPADEGTPLTVPIDLGGEFARSVATPDLLDSELDIRATEPNAVKVLGYPVVDVSGVDDQALLDVSTAIARVNNGTAETDDLGCILFAQQFIVPPGQMIEEVWQLIRRWRPLLVADGVDCPYGMLLPWYLDKALSISLDDDGYRVRASVTDRQTFRRRTAANTLFERRTFGISDRWHPASQKERDEFFAATVDRLKRAIS</sequence>
<dbReference type="AlphaFoldDB" id="A0A939E2I1"/>
<proteinExistence type="predicted"/>
<keyword evidence="2" id="KW-1185">Reference proteome</keyword>